<reference evidence="2 3" key="1">
    <citation type="submission" date="2021-03" db="EMBL/GenBank/DDBJ databases">
        <title>Fibrella sp. HMF5405 genome sequencing and assembly.</title>
        <authorList>
            <person name="Kang H."/>
            <person name="Kim H."/>
            <person name="Bae S."/>
            <person name="Joh K."/>
        </authorList>
    </citation>
    <scope>NUCLEOTIDE SEQUENCE [LARGE SCALE GENOMIC DNA]</scope>
    <source>
        <strain evidence="2 3">HMF5405</strain>
    </source>
</reference>
<evidence type="ECO:0000313" key="2">
    <source>
        <dbReference type="EMBL" id="MBO0951477.1"/>
    </source>
</evidence>
<sequence>MNPIKFKLAESRKSKSGEYPIYLRFYHSDTELVYPTGEKCVLADWDIEKEKFRRSMAGYQQANEFLQLLRERLTNTYRELRNSGQPITNEALRAGLNASKSSTTVFDLATLYEQYRQQCKADGYKPNSLKSMGTTASRLMRWQRKYGKVNVSHYTNVEHKALIKFLYSEGLHPNSIGSL</sequence>
<gene>
    <name evidence="2" type="ORF">J2I46_23035</name>
</gene>
<comment type="caution">
    <text evidence="2">The sequence shown here is derived from an EMBL/GenBank/DDBJ whole genome shotgun (WGS) entry which is preliminary data.</text>
</comment>
<dbReference type="InterPro" id="IPR035386">
    <property type="entry name" value="Arm-DNA-bind_5"/>
</dbReference>
<accession>A0ABS3JN99</accession>
<name>A0ABS3JN99_9BACT</name>
<dbReference type="Pfam" id="PF17293">
    <property type="entry name" value="Arm-DNA-bind_5"/>
    <property type="match status" value="1"/>
</dbReference>
<dbReference type="Proteomes" id="UP000664628">
    <property type="component" value="Unassembled WGS sequence"/>
</dbReference>
<dbReference type="EMBL" id="JAFMYW010000007">
    <property type="protein sequence ID" value="MBO0951477.1"/>
    <property type="molecule type" value="Genomic_DNA"/>
</dbReference>
<organism evidence="2 3">
    <name type="scientific">Fibrella forsythiae</name>
    <dbReference type="NCBI Taxonomy" id="2817061"/>
    <lineage>
        <taxon>Bacteria</taxon>
        <taxon>Pseudomonadati</taxon>
        <taxon>Bacteroidota</taxon>
        <taxon>Cytophagia</taxon>
        <taxon>Cytophagales</taxon>
        <taxon>Spirosomataceae</taxon>
        <taxon>Fibrella</taxon>
    </lineage>
</organism>
<keyword evidence="3" id="KW-1185">Reference proteome</keyword>
<evidence type="ECO:0000259" key="1">
    <source>
        <dbReference type="Pfam" id="PF17293"/>
    </source>
</evidence>
<protein>
    <recommendedName>
        <fullName evidence="1">Arm DNA-binding domain-containing protein</fullName>
    </recommendedName>
</protein>
<evidence type="ECO:0000313" key="3">
    <source>
        <dbReference type="Proteomes" id="UP000664628"/>
    </source>
</evidence>
<dbReference type="RefSeq" id="WP_207331413.1">
    <property type="nucleotide sequence ID" value="NZ_JAFMYW010000007.1"/>
</dbReference>
<feature type="non-terminal residue" evidence="2">
    <location>
        <position position="179"/>
    </location>
</feature>
<proteinExistence type="predicted"/>
<feature type="domain" description="Arm DNA-binding" evidence="1">
    <location>
        <begin position="7"/>
        <end position="92"/>
    </location>
</feature>